<sequence length="43" mass="4917">MSFRWCAVGVGGAKLKCREKRQYSGTIIEVLYIQNTQIRIIEG</sequence>
<evidence type="ECO:0000313" key="2">
    <source>
        <dbReference type="Proteomes" id="UP000054805"/>
    </source>
</evidence>
<dbReference type="Proteomes" id="UP000054805">
    <property type="component" value="Unassembled WGS sequence"/>
</dbReference>
<gene>
    <name evidence="1" type="ORF">T4B_5854</name>
</gene>
<accession>A0A0V1GF31</accession>
<name>A0A0V1GF31_TRIPS</name>
<keyword evidence="2" id="KW-1185">Reference proteome</keyword>
<protein>
    <submittedName>
        <fullName evidence="1">Uncharacterized protein</fullName>
    </submittedName>
</protein>
<dbReference type="EMBL" id="JYDS01002864">
    <property type="protein sequence ID" value="KRY96815.1"/>
    <property type="molecule type" value="Genomic_DNA"/>
</dbReference>
<reference evidence="1 2" key="1">
    <citation type="submission" date="2015-01" db="EMBL/GenBank/DDBJ databases">
        <title>Evolution of Trichinella species and genotypes.</title>
        <authorList>
            <person name="Korhonen P.K."/>
            <person name="Edoardo P."/>
            <person name="Giuseppe L.R."/>
            <person name="Gasser R.B."/>
        </authorList>
    </citation>
    <scope>NUCLEOTIDE SEQUENCE [LARGE SCALE GENOMIC DNA]</scope>
    <source>
        <strain evidence="1">ISS588</strain>
    </source>
</reference>
<evidence type="ECO:0000313" key="1">
    <source>
        <dbReference type="EMBL" id="KRY96815.1"/>
    </source>
</evidence>
<dbReference type="AlphaFoldDB" id="A0A0V1GF31"/>
<proteinExistence type="predicted"/>
<comment type="caution">
    <text evidence="1">The sequence shown here is derived from an EMBL/GenBank/DDBJ whole genome shotgun (WGS) entry which is preliminary data.</text>
</comment>
<organism evidence="1 2">
    <name type="scientific">Trichinella pseudospiralis</name>
    <name type="common">Parasitic roundworm</name>
    <dbReference type="NCBI Taxonomy" id="6337"/>
    <lineage>
        <taxon>Eukaryota</taxon>
        <taxon>Metazoa</taxon>
        <taxon>Ecdysozoa</taxon>
        <taxon>Nematoda</taxon>
        <taxon>Enoplea</taxon>
        <taxon>Dorylaimia</taxon>
        <taxon>Trichinellida</taxon>
        <taxon>Trichinellidae</taxon>
        <taxon>Trichinella</taxon>
    </lineage>
</organism>